<keyword evidence="1" id="KW-1003">Cell membrane</keyword>
<evidence type="ECO:0000256" key="4">
    <source>
        <dbReference type="ARBA" id="ARBA00023139"/>
    </source>
</evidence>
<evidence type="ECO:0000256" key="3">
    <source>
        <dbReference type="ARBA" id="ARBA00023136"/>
    </source>
</evidence>
<keyword evidence="3" id="KW-0472">Membrane</keyword>
<keyword evidence="5" id="KW-0449">Lipoprotein</keyword>
<evidence type="ECO:0000256" key="5">
    <source>
        <dbReference type="ARBA" id="ARBA00023288"/>
    </source>
</evidence>
<evidence type="ECO:0008006" key="8">
    <source>
        <dbReference type="Google" id="ProtNLM"/>
    </source>
</evidence>
<comment type="caution">
    <text evidence="6">The sequence shown here is derived from an EMBL/GenBank/DDBJ whole genome shotgun (WGS) entry which is preliminary data.</text>
</comment>
<organism evidence="6 7">
    <name type="scientific">Paenibacillus allorhizosphaerae</name>
    <dbReference type="NCBI Taxonomy" id="2849866"/>
    <lineage>
        <taxon>Bacteria</taxon>
        <taxon>Bacillati</taxon>
        <taxon>Bacillota</taxon>
        <taxon>Bacilli</taxon>
        <taxon>Bacillales</taxon>
        <taxon>Paenibacillaceae</taxon>
        <taxon>Paenibacillus</taxon>
    </lineage>
</organism>
<name>A0ABM8VT85_9BACL</name>
<dbReference type="Proteomes" id="UP000730618">
    <property type="component" value="Unassembled WGS sequence"/>
</dbReference>
<evidence type="ECO:0000256" key="2">
    <source>
        <dbReference type="ARBA" id="ARBA00022729"/>
    </source>
</evidence>
<proteinExistence type="predicted"/>
<dbReference type="Pfam" id="PF01547">
    <property type="entry name" value="SBP_bac_1"/>
    <property type="match status" value="1"/>
</dbReference>
<dbReference type="PANTHER" id="PTHR43649:SF33">
    <property type="entry name" value="POLYGALACTURONAN_RHAMNOGALACTURONAN-BINDING PROTEIN YTCQ"/>
    <property type="match status" value="1"/>
</dbReference>
<keyword evidence="4" id="KW-0564">Palmitate</keyword>
<accession>A0ABM8VT85</accession>
<evidence type="ECO:0000313" key="6">
    <source>
        <dbReference type="EMBL" id="CAG7657504.1"/>
    </source>
</evidence>
<evidence type="ECO:0000313" key="7">
    <source>
        <dbReference type="Proteomes" id="UP000730618"/>
    </source>
</evidence>
<keyword evidence="7" id="KW-1185">Reference proteome</keyword>
<dbReference type="InterPro" id="IPR050490">
    <property type="entry name" value="Bact_solute-bd_prot1"/>
</dbReference>
<dbReference type="PROSITE" id="PS51257">
    <property type="entry name" value="PROKAR_LIPOPROTEIN"/>
    <property type="match status" value="1"/>
</dbReference>
<dbReference type="InterPro" id="IPR006059">
    <property type="entry name" value="SBP"/>
</dbReference>
<dbReference type="PANTHER" id="PTHR43649">
    <property type="entry name" value="ARABINOSE-BINDING PROTEIN-RELATED"/>
    <property type="match status" value="1"/>
</dbReference>
<evidence type="ECO:0000256" key="1">
    <source>
        <dbReference type="ARBA" id="ARBA00022475"/>
    </source>
</evidence>
<dbReference type="EMBL" id="CAJVCE010000035">
    <property type="protein sequence ID" value="CAG7657504.1"/>
    <property type="molecule type" value="Genomic_DNA"/>
</dbReference>
<gene>
    <name evidence="6" type="ORF">PAECIP111802_06749</name>
</gene>
<sequence length="431" mass="48767">MIKKLMITLLMIVYVVVFTGCGEDKGTAGKESLTEKHDPVTVTVGAQFLTEEEFSRYITEPVKKKYPWITVKDVRYVSGRSLPELITSGETPDLVIHHNIGGMQQYLDLDLTYPLTDMIKKYNMDLSRFEPEALEAVKAATSRDDLVGLPYTRHFSALYYNKDIFDKFGVEHPKDGMTWDEVYQLARKVTRVVDNVQFRGLEPNVTERPASQLSLPYVDPKTHKALINTEQWKKVLEFMLKIHQIPGNEQITYHGAANDLFAKNQTLAMLASNNILFEGNLYKFPELNWNMVSYPAWPEAPGKSLRIDQHMLSITKSSKNPDAAFLVIATVTSDEVQMDLSAQGRLSILKDKKIRDAFGANLDFIKGKNIQALYKTTPAKSFAPTKYDGTAMSTINDALKDAVTNGKDVNTVLREAEEKLNQKIRQLEESK</sequence>
<keyword evidence="2" id="KW-0732">Signal</keyword>
<reference evidence="6 7" key="1">
    <citation type="submission" date="2021-06" db="EMBL/GenBank/DDBJ databases">
        <authorList>
            <person name="Criscuolo A."/>
        </authorList>
    </citation>
    <scope>NUCLEOTIDE SEQUENCE [LARGE SCALE GENOMIC DNA]</scope>
    <source>
        <strain evidence="7">CIP 111802</strain>
    </source>
</reference>
<protein>
    <recommendedName>
        <fullName evidence="8">Extracellular solute-binding protein</fullName>
    </recommendedName>
</protein>